<proteinExistence type="predicted"/>
<name>A0ABU3SA09_9HYPH</name>
<dbReference type="RefSeq" id="WP_316019435.1">
    <property type="nucleotide sequence ID" value="NZ_JAWDID010000026.1"/>
</dbReference>
<evidence type="ECO:0000313" key="1">
    <source>
        <dbReference type="EMBL" id="MDU0341620.1"/>
    </source>
</evidence>
<evidence type="ECO:0000313" key="2">
    <source>
        <dbReference type="Proteomes" id="UP001254257"/>
    </source>
</evidence>
<sequence>MNQEITAILARVSQREGVPPALLLAVLAAMGEASGKPDFSRIEHDLRRKAGEFRALRTRLLQSSASDPELDRLRADAARSLTDGRFAEADRSLAQAELRNLDGTVALDKMSKDKLLAAAAGRADRGAVAMLRLNAQAYHDAAQRFAEAALIAASADPDQARVYAWLQGDALARIGADFRDKAGFEASIAHFRAMLSKLDNFDQTVPWAATQQRLARAINGLARQQGDRRLTRQAIEIYRTVLDDLTPKQAPALWAAIQSRFGEALTSLGEAEDDAALLEEGITALRASLSAMERSAMPAEWTRLNFELGRAYVALGLRASGAAALESAINAFKRVLDDWQQTSRPLEWAEVQDRIGAALCGLAAYYREPVVLEEAIAAFDAALLERRREIVPALWAESAGNRADARLRLAEQLSERQMAETATAELMGAIETLRGLGLAAEAKRFEPALIRAGTLVSKLRQP</sequence>
<protein>
    <recommendedName>
        <fullName evidence="3">Tetratricopeptide repeat-containing protein</fullName>
    </recommendedName>
</protein>
<comment type="caution">
    <text evidence="1">The sequence shown here is derived from an EMBL/GenBank/DDBJ whole genome shotgun (WGS) entry which is preliminary data.</text>
</comment>
<organism evidence="1 2">
    <name type="scientific">Bosea rubneri</name>
    <dbReference type="NCBI Taxonomy" id="3075434"/>
    <lineage>
        <taxon>Bacteria</taxon>
        <taxon>Pseudomonadati</taxon>
        <taxon>Pseudomonadota</taxon>
        <taxon>Alphaproteobacteria</taxon>
        <taxon>Hyphomicrobiales</taxon>
        <taxon>Boseaceae</taxon>
        <taxon>Bosea</taxon>
    </lineage>
</organism>
<dbReference type="Proteomes" id="UP001254257">
    <property type="component" value="Unassembled WGS sequence"/>
</dbReference>
<dbReference type="SUPFAM" id="SSF48452">
    <property type="entry name" value="TPR-like"/>
    <property type="match status" value="1"/>
</dbReference>
<accession>A0ABU3SA09</accession>
<dbReference type="InterPro" id="IPR011990">
    <property type="entry name" value="TPR-like_helical_dom_sf"/>
</dbReference>
<evidence type="ECO:0008006" key="3">
    <source>
        <dbReference type="Google" id="ProtNLM"/>
    </source>
</evidence>
<reference evidence="1 2" key="1">
    <citation type="submission" date="2023-09" db="EMBL/GenBank/DDBJ databases">
        <title>Whole genome shotgun sequencing (WGS) of Bosea sp. ZW T0_25, isolated from stored onions (Allium cepa).</title>
        <authorList>
            <person name="Stoll D.A."/>
            <person name="Huch M."/>
        </authorList>
    </citation>
    <scope>NUCLEOTIDE SEQUENCE [LARGE SCALE GENOMIC DNA]</scope>
    <source>
        <strain evidence="1 2">ZW T0_25</strain>
    </source>
</reference>
<dbReference type="Gene3D" id="1.25.40.10">
    <property type="entry name" value="Tetratricopeptide repeat domain"/>
    <property type="match status" value="1"/>
</dbReference>
<dbReference type="EMBL" id="JAWDID010000026">
    <property type="protein sequence ID" value="MDU0341620.1"/>
    <property type="molecule type" value="Genomic_DNA"/>
</dbReference>
<gene>
    <name evidence="1" type="ORF">RKE40_17105</name>
</gene>
<keyword evidence="2" id="KW-1185">Reference proteome</keyword>